<organism evidence="1 2">
    <name type="scientific">Apiospora saccharicola</name>
    <dbReference type="NCBI Taxonomy" id="335842"/>
    <lineage>
        <taxon>Eukaryota</taxon>
        <taxon>Fungi</taxon>
        <taxon>Dikarya</taxon>
        <taxon>Ascomycota</taxon>
        <taxon>Pezizomycotina</taxon>
        <taxon>Sordariomycetes</taxon>
        <taxon>Xylariomycetidae</taxon>
        <taxon>Amphisphaeriales</taxon>
        <taxon>Apiosporaceae</taxon>
        <taxon>Apiospora</taxon>
    </lineage>
</organism>
<evidence type="ECO:0000313" key="1">
    <source>
        <dbReference type="EMBL" id="KAK8078089.1"/>
    </source>
</evidence>
<evidence type="ECO:0000313" key="2">
    <source>
        <dbReference type="Proteomes" id="UP001446871"/>
    </source>
</evidence>
<sequence length="152" mass="17196">MCQTIVAHHYACGHTVRQYFENDPICLPGPDLCARVGPLRHHHFYWNQVTDCPGPLHETNHRYGLCDVCAAHVYHREHTRSGVFRIPDPWMCFLKTDNFARQSGFAEHEDRCLAAEAAVQANNPVAGWCPELLPAVTARLDQILWDAPEGVP</sequence>
<dbReference type="EMBL" id="JAQQWM010000002">
    <property type="protein sequence ID" value="KAK8078089.1"/>
    <property type="molecule type" value="Genomic_DNA"/>
</dbReference>
<accession>A0ABR1W3M6</accession>
<keyword evidence="2" id="KW-1185">Reference proteome</keyword>
<gene>
    <name evidence="1" type="ORF">PG996_004259</name>
</gene>
<name>A0ABR1W3M6_9PEZI</name>
<reference evidence="1 2" key="1">
    <citation type="submission" date="2023-01" db="EMBL/GenBank/DDBJ databases">
        <title>Analysis of 21 Apiospora genomes using comparative genomics revels a genus with tremendous synthesis potential of carbohydrate active enzymes and secondary metabolites.</title>
        <authorList>
            <person name="Sorensen T."/>
        </authorList>
    </citation>
    <scope>NUCLEOTIDE SEQUENCE [LARGE SCALE GENOMIC DNA]</scope>
    <source>
        <strain evidence="1 2">CBS 83171</strain>
    </source>
</reference>
<dbReference type="Proteomes" id="UP001446871">
    <property type="component" value="Unassembled WGS sequence"/>
</dbReference>
<comment type="caution">
    <text evidence="1">The sequence shown here is derived from an EMBL/GenBank/DDBJ whole genome shotgun (WGS) entry which is preliminary data.</text>
</comment>
<proteinExistence type="predicted"/>
<protein>
    <submittedName>
        <fullName evidence="1">Uncharacterized protein</fullName>
    </submittedName>
</protein>